<evidence type="ECO:0000313" key="5">
    <source>
        <dbReference type="VGNC" id="VGNC:25242"/>
    </source>
</evidence>
<dbReference type="SMR" id="A0A3Q2I9H2"/>
<dbReference type="SMART" id="SM00451">
    <property type="entry name" value="ZnF_U1"/>
    <property type="match status" value="4"/>
</dbReference>
<dbReference type="PaxDb" id="9796-ENSECAP00000042465"/>
<dbReference type="FunCoup" id="A0A3Q2I9H2">
    <property type="interactions" value="73"/>
</dbReference>
<feature type="compositionally biased region" description="Basic and acidic residues" evidence="1">
    <location>
        <begin position="696"/>
        <end position="708"/>
    </location>
</feature>
<dbReference type="GeneTree" id="ENSGT00940000161244"/>
<dbReference type="GeneID" id="100067200"/>
<dbReference type="GO" id="GO:0003676">
    <property type="term" value="F:nucleic acid binding"/>
    <property type="evidence" value="ECO:0007669"/>
    <property type="project" value="InterPro"/>
</dbReference>
<dbReference type="STRING" id="9796.ENSECAP00000042465"/>
<feature type="compositionally biased region" description="Basic residues" evidence="1">
    <location>
        <begin position="685"/>
        <end position="695"/>
    </location>
</feature>
<feature type="compositionally biased region" description="Basic and acidic residues" evidence="1">
    <location>
        <begin position="723"/>
        <end position="737"/>
    </location>
</feature>
<dbReference type="InterPro" id="IPR003604">
    <property type="entry name" value="Matrin/U1-like-C_Znf_C2H2"/>
</dbReference>
<protein>
    <submittedName>
        <fullName evidence="3">Zinc finger matrin-type 1</fullName>
    </submittedName>
</protein>
<reference evidence="3" key="2">
    <citation type="submission" date="2025-08" db="UniProtKB">
        <authorList>
            <consortium name="Ensembl"/>
        </authorList>
    </citation>
    <scope>IDENTIFICATION</scope>
    <source>
        <strain evidence="3">Thoroughbred</strain>
    </source>
</reference>
<feature type="compositionally biased region" description="Basic residues" evidence="1">
    <location>
        <begin position="744"/>
        <end position="754"/>
    </location>
</feature>
<dbReference type="OrthoDB" id="1925236at2759"/>
<evidence type="ECO:0000259" key="2">
    <source>
        <dbReference type="PROSITE" id="PS00028"/>
    </source>
</evidence>
<dbReference type="PANTHER" id="PTHR46742">
    <property type="entry name" value="LYSINE-RICH COILED-COIL PROTEIN 1"/>
    <property type="match status" value="1"/>
</dbReference>
<dbReference type="Bgee" id="ENSECAG00000013390">
    <property type="expression patterns" value="Expressed in brainstem and 21 other cell types or tissues"/>
</dbReference>
<dbReference type="Ensembl" id="ENSECAT00000046003.3">
    <property type="protein sequence ID" value="ENSECAP00000042465.2"/>
    <property type="gene ID" value="ENSECAG00000013390.4"/>
</dbReference>
<dbReference type="Proteomes" id="UP000002281">
    <property type="component" value="Chromosome X"/>
</dbReference>
<dbReference type="SMART" id="SM00355">
    <property type="entry name" value="ZnF_C2H2"/>
    <property type="match status" value="4"/>
</dbReference>
<dbReference type="PROSITE" id="PS00028">
    <property type="entry name" value="ZINC_FINGER_C2H2_1"/>
    <property type="match status" value="2"/>
</dbReference>
<dbReference type="InterPro" id="IPR036236">
    <property type="entry name" value="Znf_C2H2_sf"/>
</dbReference>
<dbReference type="SUPFAM" id="SSF57667">
    <property type="entry name" value="beta-beta-alpha zinc fingers"/>
    <property type="match status" value="4"/>
</dbReference>
<evidence type="ECO:0000313" key="4">
    <source>
        <dbReference type="Proteomes" id="UP000002281"/>
    </source>
</evidence>
<dbReference type="PANTHER" id="PTHR46742:SF2">
    <property type="entry name" value="ZINC FINGER MATRIN-TYPE PROTEIN 1"/>
    <property type="match status" value="1"/>
</dbReference>
<dbReference type="Gene3D" id="3.30.160.60">
    <property type="entry name" value="Classic Zinc Finger"/>
    <property type="match status" value="4"/>
</dbReference>
<evidence type="ECO:0000313" key="3">
    <source>
        <dbReference type="Ensembl" id="ENSECAP00000042465.2"/>
    </source>
</evidence>
<reference evidence="3 4" key="1">
    <citation type="journal article" date="2009" name="Science">
        <title>Genome sequence, comparative analysis, and population genetics of the domestic horse.</title>
        <authorList>
            <consortium name="Broad Institute Genome Sequencing Platform"/>
            <consortium name="Broad Institute Whole Genome Assembly Team"/>
            <person name="Wade C.M."/>
            <person name="Giulotto E."/>
            <person name="Sigurdsson S."/>
            <person name="Zoli M."/>
            <person name="Gnerre S."/>
            <person name="Imsland F."/>
            <person name="Lear T.L."/>
            <person name="Adelson D.L."/>
            <person name="Bailey E."/>
            <person name="Bellone R.R."/>
            <person name="Bloecker H."/>
            <person name="Distl O."/>
            <person name="Edgar R.C."/>
            <person name="Garber M."/>
            <person name="Leeb T."/>
            <person name="Mauceli E."/>
            <person name="MacLeod J.N."/>
            <person name="Penedo M.C.T."/>
            <person name="Raison J.M."/>
            <person name="Sharpe T."/>
            <person name="Vogel J."/>
            <person name="Andersson L."/>
            <person name="Antczak D.F."/>
            <person name="Biagi T."/>
            <person name="Binns M.M."/>
            <person name="Chowdhary B.P."/>
            <person name="Coleman S.J."/>
            <person name="Della Valle G."/>
            <person name="Fryc S."/>
            <person name="Guerin G."/>
            <person name="Hasegawa T."/>
            <person name="Hill E.W."/>
            <person name="Jurka J."/>
            <person name="Kiialainen A."/>
            <person name="Lindgren G."/>
            <person name="Liu J."/>
            <person name="Magnani E."/>
            <person name="Mickelson J.R."/>
            <person name="Murray J."/>
            <person name="Nergadze S.G."/>
            <person name="Onofrio R."/>
            <person name="Pedroni S."/>
            <person name="Piras M.F."/>
            <person name="Raudsepp T."/>
            <person name="Rocchi M."/>
            <person name="Roeed K.H."/>
            <person name="Ryder O.A."/>
            <person name="Searle S."/>
            <person name="Skow L."/>
            <person name="Swinburne J.E."/>
            <person name="Syvaenen A.C."/>
            <person name="Tozaki T."/>
            <person name="Valberg S.J."/>
            <person name="Vaudin M."/>
            <person name="White J.R."/>
            <person name="Zody M.C."/>
            <person name="Lander E.S."/>
            <person name="Lindblad-Toh K."/>
        </authorList>
    </citation>
    <scope>NUCLEOTIDE SEQUENCE [LARGE SCALE GENOMIC DNA]</scope>
    <source>
        <strain evidence="3 4">Thoroughbred</strain>
    </source>
</reference>
<name>A0A3Q2I9H2_HORSE</name>
<organism evidence="3 4">
    <name type="scientific">Equus caballus</name>
    <name type="common">Horse</name>
    <dbReference type="NCBI Taxonomy" id="9796"/>
    <lineage>
        <taxon>Eukaryota</taxon>
        <taxon>Metazoa</taxon>
        <taxon>Chordata</taxon>
        <taxon>Craniata</taxon>
        <taxon>Vertebrata</taxon>
        <taxon>Euteleostomi</taxon>
        <taxon>Mammalia</taxon>
        <taxon>Eutheria</taxon>
        <taxon>Laurasiatheria</taxon>
        <taxon>Perissodactyla</taxon>
        <taxon>Equidae</taxon>
        <taxon>Equus</taxon>
    </lineage>
</organism>
<dbReference type="OMA" id="DSISYWQ"/>
<dbReference type="GO" id="GO:0008270">
    <property type="term" value="F:zinc ion binding"/>
    <property type="evidence" value="ECO:0007669"/>
    <property type="project" value="InterPro"/>
</dbReference>
<feature type="domain" description="C2H2-type" evidence="2">
    <location>
        <begin position="176"/>
        <end position="198"/>
    </location>
</feature>
<dbReference type="VGNC" id="VGNC:25242">
    <property type="gene designation" value="ZMAT1"/>
</dbReference>
<sequence length="790" mass="90338">MAAARSTVGPLAAESSPQEATVSAASFFSYTACAAAAAAAAVIVPASSATSTPACLPASGCGDGGGGFGGSTMAAAGRGGSSFKVDTRPCLREDMTWNEQEKAERFTDNFCNACGVVLQFESQRISHYKSEKHAQNVRFYFQMHGEQNEVLGKKMKMDVRNFQVHRNEVVDRNKFCDLCNMIFSSRVVAQSHYLGKVHAKKLKQLMEEHDQVSPSGFQPRMAGVRITTSAESTFLKPHAVKPPPGGIKDKTMPSSSSTALDLNNPNKYCKLCPASFNSPLMAQQHYVGKKHKRSEARKKFVDKIREKPLPAKSDANAFSMRTYVCHICNITFTSLEMFRSHMQGSEHQIKEAIVINLVKNSKKTQDSYQNESADYIKVQKVRGPEPKTCFRKMEESVLETRGYRQVIDSRFRHRMFEGRLPCETFQAYPRSCSISQTVENQLPHCLPAHSKKTYDSFQDELEDYIKVQKARGLDPKTCFRKIRESSMETRGYREVDSGPRQRMIEQRFSFETSQTYQRPYNISPVESQLHHWLPTHSKRTYDSFQDELEDYIKVQKARGLEPKTCFRKISDSSMETLKYREVVDSRPRHRMFEQRLPFETFQTYPGSYSISQAVENQLPHCLPAHDSKQRLDSMTYCQSTRDCVPEKPVPLSLSHQENNSGSYSVESEVYKHLSAEDNTTDHQAGHKRRHQKRRRHLEEGKEKPEKEQSKHKRKKSYEDTDLDKDKSVRERKREGDKVSVSSGKLKHRKKKKSHGVTSEKEERKHKKEKKKSVEEKTEEEMLWDESILGF</sequence>
<feature type="domain" description="C2H2-type" evidence="2">
    <location>
        <begin position="325"/>
        <end position="347"/>
    </location>
</feature>
<feature type="compositionally biased region" description="Basic and acidic residues" evidence="1">
    <location>
        <begin position="674"/>
        <end position="684"/>
    </location>
</feature>
<accession>A0A3Q2I9H2</accession>
<reference evidence="3" key="3">
    <citation type="submission" date="2025-09" db="UniProtKB">
        <authorList>
            <consortium name="Ensembl"/>
        </authorList>
    </citation>
    <scope>IDENTIFICATION</scope>
    <source>
        <strain evidence="3">Thoroughbred</strain>
    </source>
</reference>
<feature type="region of interest" description="Disordered" evidence="1">
    <location>
        <begin position="674"/>
        <end position="790"/>
    </location>
</feature>
<dbReference type="InParanoid" id="A0A3Q2I9H2"/>
<proteinExistence type="predicted"/>
<keyword evidence="4" id="KW-1185">Reference proteome</keyword>
<dbReference type="InterPro" id="IPR013087">
    <property type="entry name" value="Znf_C2H2_type"/>
</dbReference>
<feature type="region of interest" description="Disordered" evidence="1">
    <location>
        <begin position="237"/>
        <end position="258"/>
    </location>
</feature>
<dbReference type="Pfam" id="PF12874">
    <property type="entry name" value="zf-met"/>
    <property type="match status" value="4"/>
</dbReference>
<dbReference type="RefSeq" id="XP_023489386.1">
    <property type="nucleotide sequence ID" value="XM_023633618.2"/>
</dbReference>
<dbReference type="CTD" id="84460"/>
<dbReference type="ExpressionAtlas" id="A0A3Q2I9H2">
    <property type="expression patterns" value="baseline"/>
</dbReference>
<evidence type="ECO:0000256" key="1">
    <source>
        <dbReference type="SAM" id="MobiDB-lite"/>
    </source>
</evidence>
<dbReference type="AlphaFoldDB" id="A0A3Q2I9H2"/>
<gene>
    <name evidence="3 5" type="primary">ZMAT1</name>
</gene>